<dbReference type="EMBL" id="WIND01000002">
    <property type="protein sequence ID" value="MSU88915.1"/>
    <property type="molecule type" value="Genomic_DNA"/>
</dbReference>
<keyword evidence="1" id="KW-0812">Transmembrane</keyword>
<dbReference type="Proteomes" id="UP000474957">
    <property type="component" value="Unassembled WGS sequence"/>
</dbReference>
<dbReference type="RefSeq" id="WP_154445372.1">
    <property type="nucleotide sequence ID" value="NZ_WIND01000002.1"/>
</dbReference>
<proteinExistence type="predicted"/>
<keyword evidence="1" id="KW-1133">Transmembrane helix</keyword>
<organism evidence="2 3">
    <name type="scientific">Halovulum marinum</name>
    <dbReference type="NCBI Taxonomy" id="2662447"/>
    <lineage>
        <taxon>Bacteria</taxon>
        <taxon>Pseudomonadati</taxon>
        <taxon>Pseudomonadota</taxon>
        <taxon>Alphaproteobacteria</taxon>
        <taxon>Rhodobacterales</taxon>
        <taxon>Paracoccaceae</taxon>
        <taxon>Halovulum</taxon>
    </lineage>
</organism>
<sequence length="61" mass="6704">MGILSWLVSAVLLGVPLYRLLPRAGMNPLLALLALVPFAGIVVLWIIAFRSWPGDNVSERF</sequence>
<gene>
    <name evidence="2" type="ORF">GE300_04665</name>
</gene>
<feature type="transmembrane region" description="Helical" evidence="1">
    <location>
        <begin position="29"/>
        <end position="52"/>
    </location>
</feature>
<reference evidence="2 3" key="1">
    <citation type="submission" date="2019-10" db="EMBL/GenBank/DDBJ databases">
        <title>Cognatihalovulum marinum gen. nov. sp. nov., a new member of the family Rhodobacteraceae isolated from deep seawater of the Northwest Indian Ocean.</title>
        <authorList>
            <person name="Ruan C."/>
            <person name="Wang J."/>
            <person name="Zheng X."/>
            <person name="Song L."/>
            <person name="Zhu Y."/>
            <person name="Huang Y."/>
            <person name="Lu Z."/>
            <person name="Du W."/>
            <person name="Huang L."/>
            <person name="Dai X."/>
        </authorList>
    </citation>
    <scope>NUCLEOTIDE SEQUENCE [LARGE SCALE GENOMIC DNA]</scope>
    <source>
        <strain evidence="2 3">2CG4</strain>
    </source>
</reference>
<evidence type="ECO:0000313" key="3">
    <source>
        <dbReference type="Proteomes" id="UP000474957"/>
    </source>
</evidence>
<keyword evidence="3" id="KW-1185">Reference proteome</keyword>
<accession>A0A6L5YYJ3</accession>
<protein>
    <submittedName>
        <fullName evidence="2">Uncharacterized protein</fullName>
    </submittedName>
</protein>
<comment type="caution">
    <text evidence="2">The sequence shown here is derived from an EMBL/GenBank/DDBJ whole genome shotgun (WGS) entry which is preliminary data.</text>
</comment>
<evidence type="ECO:0000256" key="1">
    <source>
        <dbReference type="SAM" id="Phobius"/>
    </source>
</evidence>
<name>A0A6L5YYJ3_9RHOB</name>
<keyword evidence="1" id="KW-0472">Membrane</keyword>
<dbReference type="AlphaFoldDB" id="A0A6L5YYJ3"/>
<evidence type="ECO:0000313" key="2">
    <source>
        <dbReference type="EMBL" id="MSU88915.1"/>
    </source>
</evidence>